<protein>
    <recommendedName>
        <fullName evidence="4">VCBS repeat protein</fullName>
    </recommendedName>
</protein>
<dbReference type="SUPFAM" id="SSF69318">
    <property type="entry name" value="Integrin alpha N-terminal domain"/>
    <property type="match status" value="1"/>
</dbReference>
<dbReference type="RefSeq" id="WP_377466127.1">
    <property type="nucleotide sequence ID" value="NZ_JBHMAX010000015.1"/>
</dbReference>
<comment type="caution">
    <text evidence="2">The sequence shown here is derived from an EMBL/GenBank/DDBJ whole genome shotgun (WGS) entry which is preliminary data.</text>
</comment>
<sequence>MLAAAAVGVALALPVHAVSAPAPVAASVTDVRGTVTDPRGQVWVADSKAGFCRLTATTSGTIEEMTCLGGADAGSSVGLPGVPAGFDTDPESPGLEVVLIPDRSAPLIVRARWDAAAGSYRPAGDLTVLDDLVRPSAVVAAADGGAYVVMENARTVLRIDDPGAEQPHVRTVGFTTSPGARSVAFAEEPTEAGRLYLAESDGVTVLDLPPQGRRGTEETGPAVEVSDSSALLLSDVTGELLVGTSGRGPGRDVVERVDLGSGAVDREWLTGQTNVSGLGWFDSKVLVASDSDPATPGSGAIHAVPLGLKIVGGPTLADGSVAPDPGWTNDPTPTFTIRTDGLAVECAVSGAGEEPVWVECGGESFTSAALVDGSYDFALRQVDGSETVRVAFAVDTTPPAPPRITSPAPGGSVPERVVLDAQVEDGTTTEYAVDGEFAPTSLPVTLRLPPGEQTVRVRSVDRAKNTSPPAQVTFMVSGTRARLDFNGDGVADVMGRDSVGRLWLYPGDGGGGWLGRVQVGSGWNGFTTLLP</sequence>
<gene>
    <name evidence="2" type="ORF">ACFFN0_07960</name>
</gene>
<feature type="chain" id="PRO_5046162136" description="VCBS repeat protein" evidence="1">
    <location>
        <begin position="18"/>
        <end position="531"/>
    </location>
</feature>
<dbReference type="InterPro" id="IPR011042">
    <property type="entry name" value="6-blade_b-propeller_TolB-like"/>
</dbReference>
<dbReference type="Proteomes" id="UP001589613">
    <property type="component" value="Unassembled WGS sequence"/>
</dbReference>
<feature type="signal peptide" evidence="1">
    <location>
        <begin position="1"/>
        <end position="17"/>
    </location>
</feature>
<dbReference type="Gene3D" id="2.120.10.30">
    <property type="entry name" value="TolB, C-terminal domain"/>
    <property type="match status" value="1"/>
</dbReference>
<evidence type="ECO:0000313" key="3">
    <source>
        <dbReference type="Proteomes" id="UP001589613"/>
    </source>
</evidence>
<name>A0ABV5V2F5_9MICO</name>
<reference evidence="2 3" key="1">
    <citation type="submission" date="2024-09" db="EMBL/GenBank/DDBJ databases">
        <authorList>
            <person name="Sun Q."/>
            <person name="Mori K."/>
        </authorList>
    </citation>
    <scope>NUCLEOTIDE SEQUENCE [LARGE SCALE GENOMIC DNA]</scope>
    <source>
        <strain evidence="2 3">JCM 12763</strain>
    </source>
</reference>
<accession>A0ABV5V2F5</accession>
<evidence type="ECO:0008006" key="4">
    <source>
        <dbReference type="Google" id="ProtNLM"/>
    </source>
</evidence>
<dbReference type="InterPro" id="IPR028994">
    <property type="entry name" value="Integrin_alpha_N"/>
</dbReference>
<dbReference type="SUPFAM" id="SSF101898">
    <property type="entry name" value="NHL repeat"/>
    <property type="match status" value="1"/>
</dbReference>
<keyword evidence="3" id="KW-1185">Reference proteome</keyword>
<dbReference type="EMBL" id="JBHMAX010000015">
    <property type="protein sequence ID" value="MFB9731976.1"/>
    <property type="molecule type" value="Genomic_DNA"/>
</dbReference>
<proteinExistence type="predicted"/>
<evidence type="ECO:0000256" key="1">
    <source>
        <dbReference type="SAM" id="SignalP"/>
    </source>
</evidence>
<evidence type="ECO:0000313" key="2">
    <source>
        <dbReference type="EMBL" id="MFB9731976.1"/>
    </source>
</evidence>
<keyword evidence="1" id="KW-0732">Signal</keyword>
<organism evidence="2 3">
    <name type="scientific">Ornithinimicrobium kibberense</name>
    <dbReference type="NCBI Taxonomy" id="282060"/>
    <lineage>
        <taxon>Bacteria</taxon>
        <taxon>Bacillati</taxon>
        <taxon>Actinomycetota</taxon>
        <taxon>Actinomycetes</taxon>
        <taxon>Micrococcales</taxon>
        <taxon>Ornithinimicrobiaceae</taxon>
        <taxon>Ornithinimicrobium</taxon>
    </lineage>
</organism>